<accession>A0A918AAY3</accession>
<keyword evidence="2" id="KW-1185">Reference proteome</keyword>
<comment type="caution">
    <text evidence="1">The sequence shown here is derived from an EMBL/GenBank/DDBJ whole genome shotgun (WGS) entry which is preliminary data.</text>
</comment>
<sequence>MKSEDGSKTETVRWVQVGKKRGKCVIDGDSGGPVYTFRSDGSVVAKGVTSGSNADLKTPVKDTCVHTFTDFHDVTKAVGKDIYKR</sequence>
<dbReference type="SUPFAM" id="SSF50494">
    <property type="entry name" value="Trypsin-like serine proteases"/>
    <property type="match status" value="1"/>
</dbReference>
<organism evidence="1 2">
    <name type="scientific">Nonomuraea glycinis</name>
    <dbReference type="NCBI Taxonomy" id="2047744"/>
    <lineage>
        <taxon>Bacteria</taxon>
        <taxon>Bacillati</taxon>
        <taxon>Actinomycetota</taxon>
        <taxon>Actinomycetes</taxon>
        <taxon>Streptosporangiales</taxon>
        <taxon>Streptosporangiaceae</taxon>
        <taxon>Nonomuraea</taxon>
    </lineage>
</organism>
<name>A0A918AAY3_9ACTN</name>
<dbReference type="RefSeq" id="WP_225277953.1">
    <property type="nucleotide sequence ID" value="NZ_BMNK01000016.1"/>
</dbReference>
<evidence type="ECO:0000313" key="1">
    <source>
        <dbReference type="EMBL" id="GGP14387.1"/>
    </source>
</evidence>
<dbReference type="InterPro" id="IPR009003">
    <property type="entry name" value="Peptidase_S1_PA"/>
</dbReference>
<gene>
    <name evidence="1" type="ORF">GCM10012278_69980</name>
</gene>
<protein>
    <recommendedName>
        <fullName evidence="3">Peptidase S1 domain-containing protein</fullName>
    </recommendedName>
</protein>
<evidence type="ECO:0008006" key="3">
    <source>
        <dbReference type="Google" id="ProtNLM"/>
    </source>
</evidence>
<dbReference type="EMBL" id="BMNK01000016">
    <property type="protein sequence ID" value="GGP14387.1"/>
    <property type="molecule type" value="Genomic_DNA"/>
</dbReference>
<reference evidence="1" key="1">
    <citation type="journal article" date="2014" name="Int. J. Syst. Evol. Microbiol.">
        <title>Complete genome sequence of Corynebacterium casei LMG S-19264T (=DSM 44701T), isolated from a smear-ripened cheese.</title>
        <authorList>
            <consortium name="US DOE Joint Genome Institute (JGI-PGF)"/>
            <person name="Walter F."/>
            <person name="Albersmeier A."/>
            <person name="Kalinowski J."/>
            <person name="Ruckert C."/>
        </authorList>
    </citation>
    <scope>NUCLEOTIDE SEQUENCE</scope>
    <source>
        <strain evidence="1">CGMCC 4.7430</strain>
    </source>
</reference>
<dbReference type="Proteomes" id="UP000660745">
    <property type="component" value="Unassembled WGS sequence"/>
</dbReference>
<proteinExistence type="predicted"/>
<evidence type="ECO:0000313" key="2">
    <source>
        <dbReference type="Proteomes" id="UP000660745"/>
    </source>
</evidence>
<reference evidence="1" key="2">
    <citation type="submission" date="2020-09" db="EMBL/GenBank/DDBJ databases">
        <authorList>
            <person name="Sun Q."/>
            <person name="Zhou Y."/>
        </authorList>
    </citation>
    <scope>NUCLEOTIDE SEQUENCE</scope>
    <source>
        <strain evidence="1">CGMCC 4.7430</strain>
    </source>
</reference>
<dbReference type="AlphaFoldDB" id="A0A918AAY3"/>